<organism evidence="1 2">
    <name type="scientific">Parabacteroides gordonii MS-1 = DSM 23371</name>
    <dbReference type="NCBI Taxonomy" id="1203610"/>
    <lineage>
        <taxon>Bacteria</taxon>
        <taxon>Pseudomonadati</taxon>
        <taxon>Bacteroidota</taxon>
        <taxon>Bacteroidia</taxon>
        <taxon>Bacteroidales</taxon>
        <taxon>Tannerellaceae</taxon>
        <taxon>Parabacteroides</taxon>
    </lineage>
</organism>
<comment type="caution">
    <text evidence="1">The sequence shown here is derived from an EMBL/GenBank/DDBJ whole genome shotgun (WGS) entry which is preliminary data.</text>
</comment>
<dbReference type="EMBL" id="AQHW01000020">
    <property type="protein sequence ID" value="KKB50480.1"/>
    <property type="molecule type" value="Genomic_DNA"/>
</dbReference>
<dbReference type="CDD" id="cd13120">
    <property type="entry name" value="BF2867_like_N"/>
    <property type="match status" value="1"/>
</dbReference>
<protein>
    <recommendedName>
        <fullName evidence="3">Major fimbrial subunit protein N-terminal domain-containing protein</fullName>
    </recommendedName>
</protein>
<evidence type="ECO:0008006" key="3">
    <source>
        <dbReference type="Google" id="ProtNLM"/>
    </source>
</evidence>
<dbReference type="STRING" id="1203610.HMPREF1536_04016"/>
<accession>A0A0F5IZ54</accession>
<dbReference type="HOGENOM" id="CLU_820960_0_0_10"/>
<name>A0A0F5IZ54_9BACT</name>
<dbReference type="InterPro" id="IPR025049">
    <property type="entry name" value="Mfa-like_1"/>
</dbReference>
<dbReference type="PROSITE" id="PS51257">
    <property type="entry name" value="PROKAR_LIPOPROTEIN"/>
    <property type="match status" value="1"/>
</dbReference>
<dbReference type="Pfam" id="PF13149">
    <property type="entry name" value="Mfa_like_1"/>
    <property type="match status" value="1"/>
</dbReference>
<keyword evidence="2" id="KW-1185">Reference proteome</keyword>
<reference evidence="1 2" key="1">
    <citation type="submission" date="2013-04" db="EMBL/GenBank/DDBJ databases">
        <title>The Genome Sequence of Parabacteroides gordonii DSM 23371.</title>
        <authorList>
            <consortium name="The Broad Institute Genomics Platform"/>
            <person name="Earl A."/>
            <person name="Ward D."/>
            <person name="Feldgarden M."/>
            <person name="Gevers D."/>
            <person name="Martens E."/>
            <person name="Sakamoto M."/>
            <person name="Benno Y."/>
            <person name="Suzuki N."/>
            <person name="Matsunaga N."/>
            <person name="Koshihara K."/>
            <person name="Seki M."/>
            <person name="Komiya H."/>
            <person name="Walker B."/>
            <person name="Young S."/>
            <person name="Zeng Q."/>
            <person name="Gargeya S."/>
            <person name="Fitzgerald M."/>
            <person name="Haas B."/>
            <person name="Abouelleil A."/>
            <person name="Allen A.W."/>
            <person name="Alvarado L."/>
            <person name="Arachchi H.M."/>
            <person name="Berlin A.M."/>
            <person name="Chapman S.B."/>
            <person name="Gainer-Dewar J."/>
            <person name="Goldberg J."/>
            <person name="Griggs A."/>
            <person name="Gujja S."/>
            <person name="Hansen M."/>
            <person name="Howarth C."/>
            <person name="Imamovic A."/>
            <person name="Ireland A."/>
            <person name="Larimer J."/>
            <person name="McCowan C."/>
            <person name="Murphy C."/>
            <person name="Pearson M."/>
            <person name="Poon T.W."/>
            <person name="Priest M."/>
            <person name="Roberts A."/>
            <person name="Saif S."/>
            <person name="Shea T."/>
            <person name="Sisk P."/>
            <person name="Sykes S."/>
            <person name="Wortman J."/>
            <person name="Nusbaum C."/>
            <person name="Birren B."/>
        </authorList>
    </citation>
    <scope>NUCLEOTIDE SEQUENCE [LARGE SCALE GENOMIC DNA]</scope>
    <source>
        <strain evidence="1 2">MS-1</strain>
    </source>
</reference>
<dbReference type="AlphaFoldDB" id="A0A0F5IZ54"/>
<proteinExistence type="predicted"/>
<dbReference type="PATRIC" id="fig|1203610.3.peg.4093"/>
<evidence type="ECO:0000313" key="1">
    <source>
        <dbReference type="EMBL" id="KKB50480.1"/>
    </source>
</evidence>
<evidence type="ECO:0000313" key="2">
    <source>
        <dbReference type="Proteomes" id="UP000033035"/>
    </source>
</evidence>
<dbReference type="Proteomes" id="UP000033035">
    <property type="component" value="Unassembled WGS sequence"/>
</dbReference>
<gene>
    <name evidence="1" type="ORF">HMPREF1536_04016</name>
</gene>
<sequence>MRMKQKQWIIGTFVLVSLAACTHDKWENVPEGDVELDFTASAETPVTRTVGGTTALTNGAYVAVYVGKGGRKPSADTAPDYTNAYTVQVNASGIADELIPTGGVMKVESADGYRFYALSTNSASQVVPGLANGCHAVDLHNGVDYLMAVNDNKGGGFNIGAGADPIALAFRHLATQVILTVKPAATNGYTAASGLTVGIADIDNTGCYIDLSAAWATSATTPSPMIYWPAQPTTDGTDPTPVTGGVALEQPDGQRKEATRNGTTFTVSFILLPVSTSARGIPLQLDFSGLSFENGGTNAFPSKSYTARMMATGDASELVLKGGYTYTFEATITRNSASFSLPKIEPWVIDGVNLDEVVEVDPQ</sequence>